<dbReference type="GO" id="GO:0050808">
    <property type="term" value="P:synapse organization"/>
    <property type="evidence" value="ECO:0007669"/>
    <property type="project" value="TreeGrafter"/>
</dbReference>
<dbReference type="InterPro" id="IPR013783">
    <property type="entry name" value="Ig-like_fold"/>
</dbReference>
<accession>A0A914W7K3</accession>
<feature type="compositionally biased region" description="Polar residues" evidence="1">
    <location>
        <begin position="309"/>
        <end position="326"/>
    </location>
</feature>
<feature type="region of interest" description="Disordered" evidence="1">
    <location>
        <begin position="293"/>
        <end position="326"/>
    </location>
</feature>
<dbReference type="Pfam" id="PF07679">
    <property type="entry name" value="I-set"/>
    <property type="match status" value="1"/>
</dbReference>
<dbReference type="PROSITE" id="PS50835">
    <property type="entry name" value="IG_LIKE"/>
    <property type="match status" value="2"/>
</dbReference>
<evidence type="ECO:0000313" key="4">
    <source>
        <dbReference type="Proteomes" id="UP000887566"/>
    </source>
</evidence>
<dbReference type="WBParaSite" id="PSAMB.scaffold319size56836.g4714.t1">
    <property type="protein sequence ID" value="PSAMB.scaffold319size56836.g4714.t1"/>
    <property type="gene ID" value="PSAMB.scaffold319size56836.g4714"/>
</dbReference>
<feature type="signal peptide" evidence="2">
    <location>
        <begin position="1"/>
        <end position="33"/>
    </location>
</feature>
<dbReference type="SMART" id="SM00409">
    <property type="entry name" value="IG"/>
    <property type="match status" value="2"/>
</dbReference>
<dbReference type="InterPro" id="IPR037448">
    <property type="entry name" value="Zig-8"/>
</dbReference>
<dbReference type="CDD" id="cd00096">
    <property type="entry name" value="Ig"/>
    <property type="match status" value="1"/>
</dbReference>
<dbReference type="InterPro" id="IPR036179">
    <property type="entry name" value="Ig-like_dom_sf"/>
</dbReference>
<keyword evidence="4" id="KW-1185">Reference proteome</keyword>
<feature type="domain" description="Ig-like" evidence="3">
    <location>
        <begin position="207"/>
        <end position="291"/>
    </location>
</feature>
<organism evidence="4 5">
    <name type="scientific">Plectus sambesii</name>
    <dbReference type="NCBI Taxonomy" id="2011161"/>
    <lineage>
        <taxon>Eukaryota</taxon>
        <taxon>Metazoa</taxon>
        <taxon>Ecdysozoa</taxon>
        <taxon>Nematoda</taxon>
        <taxon>Chromadorea</taxon>
        <taxon>Plectida</taxon>
        <taxon>Plectina</taxon>
        <taxon>Plectoidea</taxon>
        <taxon>Plectidae</taxon>
        <taxon>Plectus</taxon>
    </lineage>
</organism>
<evidence type="ECO:0000256" key="1">
    <source>
        <dbReference type="SAM" id="MobiDB-lite"/>
    </source>
</evidence>
<dbReference type="InterPro" id="IPR003598">
    <property type="entry name" value="Ig_sub2"/>
</dbReference>
<dbReference type="SMART" id="SM00408">
    <property type="entry name" value="IGc2"/>
    <property type="match status" value="2"/>
</dbReference>
<dbReference type="InterPro" id="IPR007110">
    <property type="entry name" value="Ig-like_dom"/>
</dbReference>
<dbReference type="InterPro" id="IPR003599">
    <property type="entry name" value="Ig_sub"/>
</dbReference>
<dbReference type="Gene3D" id="2.60.40.10">
    <property type="entry name" value="Immunoglobulins"/>
    <property type="match status" value="2"/>
</dbReference>
<name>A0A914W7K3_9BILA</name>
<dbReference type="SUPFAM" id="SSF48726">
    <property type="entry name" value="Immunoglobulin"/>
    <property type="match status" value="2"/>
</dbReference>
<dbReference type="GO" id="GO:0032589">
    <property type="term" value="C:neuron projection membrane"/>
    <property type="evidence" value="ECO:0007669"/>
    <property type="project" value="TreeGrafter"/>
</dbReference>
<dbReference type="InterPro" id="IPR013106">
    <property type="entry name" value="Ig_V-set"/>
</dbReference>
<proteinExistence type="predicted"/>
<dbReference type="AlphaFoldDB" id="A0A914W7K3"/>
<sequence length="360" mass="39649">MPFSASCHGAEWTMSLLTVVVVVLLVGLDVVGASVAHHRGAIDDYSSCMSLEKTTTSSETSSREKKVLATKPDFDRSVLMKVDVPLHEPAYLHCRIIRQGDHEVAWTRADDNNLLTVGETSFTSDPRFQVSLKPSVSDWVLIIRRTERRDTGCYLCEVNSEPDSLIYPVFLNVIERPMLDDWSSTTADGDFSATLQNDAKLEVNNHGASISLDCTVTIRSDTLQQDFVVWTKNGSVLDTQDGKKYSASKTKRDSSTVVHTLMIKEATAQDAGLYACKADNAPVKQQLVQISTADDHDDDDDLSTKAKHSTMSSWNGQNDAPFSPSYSSNRMMDGGNGAYSPVRHCGLTICLMALLSIVWR</sequence>
<keyword evidence="2" id="KW-0732">Signal</keyword>
<dbReference type="PANTHER" id="PTHR23279:SF36">
    <property type="entry name" value="DEFECTIVE PROBOSCIS EXTENSION RESPONSE 9, ISOFORM A"/>
    <property type="match status" value="1"/>
</dbReference>
<dbReference type="PANTHER" id="PTHR23279">
    <property type="entry name" value="DEFECTIVE PROBOSCIS EXTENSION RESPONSE DPR -RELATED"/>
    <property type="match status" value="1"/>
</dbReference>
<evidence type="ECO:0000313" key="5">
    <source>
        <dbReference type="WBParaSite" id="PSAMB.scaffold319size56836.g4714.t1"/>
    </source>
</evidence>
<evidence type="ECO:0000256" key="2">
    <source>
        <dbReference type="SAM" id="SignalP"/>
    </source>
</evidence>
<reference evidence="5" key="1">
    <citation type="submission" date="2022-11" db="UniProtKB">
        <authorList>
            <consortium name="WormBaseParasite"/>
        </authorList>
    </citation>
    <scope>IDENTIFICATION</scope>
</reference>
<dbReference type="Proteomes" id="UP000887566">
    <property type="component" value="Unplaced"/>
</dbReference>
<evidence type="ECO:0000259" key="3">
    <source>
        <dbReference type="PROSITE" id="PS50835"/>
    </source>
</evidence>
<feature type="chain" id="PRO_5038137662" evidence="2">
    <location>
        <begin position="34"/>
        <end position="360"/>
    </location>
</feature>
<protein>
    <submittedName>
        <fullName evidence="5">Ig-like domain-containing protein</fullName>
    </submittedName>
</protein>
<dbReference type="Pfam" id="PF07686">
    <property type="entry name" value="V-set"/>
    <property type="match status" value="1"/>
</dbReference>
<feature type="domain" description="Ig-like" evidence="3">
    <location>
        <begin position="72"/>
        <end position="166"/>
    </location>
</feature>
<dbReference type="InterPro" id="IPR013098">
    <property type="entry name" value="Ig_I-set"/>
</dbReference>